<dbReference type="Proteomes" id="UP001159363">
    <property type="component" value="Chromosome 4"/>
</dbReference>
<evidence type="ECO:0000313" key="1">
    <source>
        <dbReference type="EMBL" id="KAJ8884505.1"/>
    </source>
</evidence>
<name>A0ABQ9HJI6_9NEOP</name>
<reference evidence="1 2" key="1">
    <citation type="submission" date="2023-02" db="EMBL/GenBank/DDBJ databases">
        <title>LHISI_Scaffold_Assembly.</title>
        <authorList>
            <person name="Stuart O.P."/>
            <person name="Cleave R."/>
            <person name="Magrath M.J.L."/>
            <person name="Mikheyev A.S."/>
        </authorList>
    </citation>
    <scope>NUCLEOTIDE SEQUENCE [LARGE SCALE GENOMIC DNA]</scope>
    <source>
        <strain evidence="1">Daus_M_001</strain>
        <tissue evidence="1">Leg muscle</tissue>
    </source>
</reference>
<protein>
    <submittedName>
        <fullName evidence="1">Uncharacterized protein</fullName>
    </submittedName>
</protein>
<organism evidence="1 2">
    <name type="scientific">Dryococelus australis</name>
    <dbReference type="NCBI Taxonomy" id="614101"/>
    <lineage>
        <taxon>Eukaryota</taxon>
        <taxon>Metazoa</taxon>
        <taxon>Ecdysozoa</taxon>
        <taxon>Arthropoda</taxon>
        <taxon>Hexapoda</taxon>
        <taxon>Insecta</taxon>
        <taxon>Pterygota</taxon>
        <taxon>Neoptera</taxon>
        <taxon>Polyneoptera</taxon>
        <taxon>Phasmatodea</taxon>
        <taxon>Verophasmatodea</taxon>
        <taxon>Anareolatae</taxon>
        <taxon>Phasmatidae</taxon>
        <taxon>Eurycanthinae</taxon>
        <taxon>Dryococelus</taxon>
    </lineage>
</organism>
<proteinExistence type="predicted"/>
<keyword evidence="2" id="KW-1185">Reference proteome</keyword>
<evidence type="ECO:0000313" key="2">
    <source>
        <dbReference type="Proteomes" id="UP001159363"/>
    </source>
</evidence>
<gene>
    <name evidence="1" type="ORF">PR048_016362</name>
</gene>
<sequence length="99" mass="11701">MYTKEPGIVKTYFNEDERLKRLSYRQHVHSSPKLDADWLYQGCVPISRDKKDLMSMIHRIDPDCRNFYHHLQESSSVRDLHPDEDRTGAVMELNVPSLL</sequence>
<comment type="caution">
    <text evidence="1">The sequence shown here is derived from an EMBL/GenBank/DDBJ whole genome shotgun (WGS) entry which is preliminary data.</text>
</comment>
<accession>A0ABQ9HJI6</accession>
<dbReference type="EMBL" id="JARBHB010000005">
    <property type="protein sequence ID" value="KAJ8884505.1"/>
    <property type="molecule type" value="Genomic_DNA"/>
</dbReference>